<evidence type="ECO:0000259" key="2">
    <source>
        <dbReference type="Pfam" id="PF16278"/>
    </source>
</evidence>
<dbReference type="STRING" id="698492.A0A0E9N7F6"/>
<dbReference type="GO" id="GO:0005634">
    <property type="term" value="C:nucleus"/>
    <property type="evidence" value="ECO:0007669"/>
    <property type="project" value="TreeGrafter"/>
</dbReference>
<dbReference type="GO" id="GO:1990165">
    <property type="term" value="F:single-strand break-containing DNA binding"/>
    <property type="evidence" value="ECO:0007669"/>
    <property type="project" value="TreeGrafter"/>
</dbReference>
<feature type="domain" description="Aprataxin C2HE/C2H2/C2HC zinc finger" evidence="2">
    <location>
        <begin position="172"/>
        <end position="238"/>
    </location>
</feature>
<dbReference type="OMA" id="IHDMFPK"/>
<dbReference type="GO" id="GO:0000012">
    <property type="term" value="P:single strand break repair"/>
    <property type="evidence" value="ECO:0007669"/>
    <property type="project" value="TreeGrafter"/>
</dbReference>
<dbReference type="GO" id="GO:0003697">
    <property type="term" value="F:single-stranded DNA binding"/>
    <property type="evidence" value="ECO:0007669"/>
    <property type="project" value="TreeGrafter"/>
</dbReference>
<dbReference type="PANTHER" id="PTHR12486:SF4">
    <property type="entry name" value="APRATAXIN"/>
    <property type="match status" value="1"/>
</dbReference>
<reference evidence="3 4" key="1">
    <citation type="journal article" date="2011" name="J. Gen. Appl. Microbiol.">
        <title>Draft genome sequencing of the enigmatic yeast Saitoella complicata.</title>
        <authorList>
            <person name="Nishida H."/>
            <person name="Hamamoto M."/>
            <person name="Sugiyama J."/>
        </authorList>
    </citation>
    <scope>NUCLEOTIDE SEQUENCE [LARGE SCALE GENOMIC DNA]</scope>
    <source>
        <strain evidence="3 4">NRRL Y-17804</strain>
    </source>
</reference>
<sequence length="253" mass="28158">MSTTEDETSTSTATVQTLMSSSSRTRPSPVNPNAHSNQAFRSALAPFLQNPTIPPCLRITDRTILIRDKYPKARIHYLLLPRNQTLTLHHPLTVLSDPVIRDDLRADVDAAISMAQNELRRAAVVGMGGVERVEVRAGIHARPSLSNLHIHIISQDFRSPALKNAKHYLSFTMPFFIPFDSIPSLKLYDHDTGGVDEERVEREVRVREEGLRRGELRCVRCGEEFGRRFVGLKRHLEGCAGRTDVAKGSGGGS</sequence>
<gene>
    <name evidence="3" type="ORF">G7K_0016-t1</name>
</gene>
<evidence type="ECO:0000256" key="1">
    <source>
        <dbReference type="SAM" id="MobiDB-lite"/>
    </source>
</evidence>
<dbReference type="SUPFAM" id="SSF54197">
    <property type="entry name" value="HIT-like"/>
    <property type="match status" value="1"/>
</dbReference>
<dbReference type="GO" id="GO:0030983">
    <property type="term" value="F:mismatched DNA binding"/>
    <property type="evidence" value="ECO:0007669"/>
    <property type="project" value="TreeGrafter"/>
</dbReference>
<dbReference type="Gene3D" id="3.30.428.10">
    <property type="entry name" value="HIT-like"/>
    <property type="match status" value="1"/>
</dbReference>
<proteinExistence type="predicted"/>
<dbReference type="GO" id="GO:0003725">
    <property type="term" value="F:double-stranded RNA binding"/>
    <property type="evidence" value="ECO:0007669"/>
    <property type="project" value="TreeGrafter"/>
</dbReference>
<dbReference type="EMBL" id="BACD03000001">
    <property type="protein sequence ID" value="GAO45764.1"/>
    <property type="molecule type" value="Genomic_DNA"/>
</dbReference>
<dbReference type="Pfam" id="PF11969">
    <property type="entry name" value="DcpS_C"/>
    <property type="match status" value="1"/>
</dbReference>
<dbReference type="Proteomes" id="UP000033140">
    <property type="component" value="Unassembled WGS sequence"/>
</dbReference>
<dbReference type="PANTHER" id="PTHR12486">
    <property type="entry name" value="APRATAXIN-RELATED"/>
    <property type="match status" value="1"/>
</dbReference>
<reference evidence="3 4" key="3">
    <citation type="journal article" date="2015" name="Genome Announc.">
        <title>Draft Genome Sequence of the Archiascomycetous Yeast Saitoella complicata.</title>
        <authorList>
            <person name="Yamauchi K."/>
            <person name="Kondo S."/>
            <person name="Hamamoto M."/>
            <person name="Takahashi Y."/>
            <person name="Ogura Y."/>
            <person name="Hayashi T."/>
            <person name="Nishida H."/>
        </authorList>
    </citation>
    <scope>NUCLEOTIDE SEQUENCE [LARGE SCALE GENOMIC DNA]</scope>
    <source>
        <strain evidence="3 4">NRRL Y-17804</strain>
    </source>
</reference>
<name>A0A0E9N7F6_SAICN</name>
<organism evidence="3 4">
    <name type="scientific">Saitoella complicata (strain BCRC 22490 / CBS 7301 / JCM 7358 / NBRC 10748 / NRRL Y-17804)</name>
    <dbReference type="NCBI Taxonomy" id="698492"/>
    <lineage>
        <taxon>Eukaryota</taxon>
        <taxon>Fungi</taxon>
        <taxon>Dikarya</taxon>
        <taxon>Ascomycota</taxon>
        <taxon>Taphrinomycotina</taxon>
        <taxon>Taphrinomycotina incertae sedis</taxon>
        <taxon>Saitoella</taxon>
    </lineage>
</organism>
<dbReference type="AlphaFoldDB" id="A0A0E9N7F6"/>
<accession>A0A0E9N7F6</accession>
<evidence type="ECO:0000313" key="4">
    <source>
        <dbReference type="Proteomes" id="UP000033140"/>
    </source>
</evidence>
<dbReference type="RefSeq" id="XP_019025417.1">
    <property type="nucleotide sequence ID" value="XM_019167423.1"/>
</dbReference>
<feature type="region of interest" description="Disordered" evidence="1">
    <location>
        <begin position="1"/>
        <end position="36"/>
    </location>
</feature>
<feature type="compositionally biased region" description="Polar residues" evidence="1">
    <location>
        <begin position="15"/>
        <end position="36"/>
    </location>
</feature>
<protein>
    <recommendedName>
        <fullName evidence="2">Aprataxin C2HE/C2H2/C2HC zinc finger domain-containing protein</fullName>
    </recommendedName>
</protein>
<evidence type="ECO:0000313" key="3">
    <source>
        <dbReference type="EMBL" id="GAO45764.1"/>
    </source>
</evidence>
<dbReference type="Pfam" id="PF16278">
    <property type="entry name" value="zf-C2HE"/>
    <property type="match status" value="1"/>
</dbReference>
<dbReference type="InterPro" id="IPR032566">
    <property type="entry name" value="Znf-C2HE"/>
</dbReference>
<keyword evidence="4" id="KW-1185">Reference proteome</keyword>
<comment type="caution">
    <text evidence="3">The sequence shown here is derived from an EMBL/GenBank/DDBJ whole genome shotgun (WGS) entry which is preliminary data.</text>
</comment>
<dbReference type="InterPro" id="IPR036265">
    <property type="entry name" value="HIT-like_sf"/>
</dbReference>
<reference evidence="3 4" key="2">
    <citation type="journal article" date="2014" name="J. Gen. Appl. Microbiol.">
        <title>The early diverging ascomycetous budding yeast Saitoella complicata has three histone deacetylases belonging to the Clr6, Hos2, and Rpd3 lineages.</title>
        <authorList>
            <person name="Nishida H."/>
            <person name="Matsumoto T."/>
            <person name="Kondo S."/>
            <person name="Hamamoto M."/>
            <person name="Yoshikawa H."/>
        </authorList>
    </citation>
    <scope>NUCLEOTIDE SEQUENCE [LARGE SCALE GENOMIC DNA]</scope>
    <source>
        <strain evidence="3 4">NRRL Y-17804</strain>
    </source>
</reference>
<dbReference type="OrthoDB" id="3512845at2759"/>
<dbReference type="GO" id="GO:0033699">
    <property type="term" value="F:DNA 5'-adenosine monophosphate hydrolase activity"/>
    <property type="evidence" value="ECO:0007669"/>
    <property type="project" value="TreeGrafter"/>
</dbReference>